<gene>
    <name evidence="6" type="primary">Orct_8</name>
    <name evidence="6" type="ORF">NPIL_566811</name>
</gene>
<dbReference type="InterPro" id="IPR036259">
    <property type="entry name" value="MFS_trans_sf"/>
</dbReference>
<protein>
    <submittedName>
        <fullName evidence="6">Organic cation transporter protein</fullName>
    </submittedName>
</protein>
<keyword evidence="3 5" id="KW-1133">Transmembrane helix</keyword>
<evidence type="ECO:0000256" key="2">
    <source>
        <dbReference type="ARBA" id="ARBA00022692"/>
    </source>
</evidence>
<dbReference type="AlphaFoldDB" id="A0A8X6JY64"/>
<feature type="transmembrane region" description="Helical" evidence="5">
    <location>
        <begin position="12"/>
        <end position="32"/>
    </location>
</feature>
<accession>A0A8X6JY64</accession>
<dbReference type="SUPFAM" id="SSF103473">
    <property type="entry name" value="MFS general substrate transporter"/>
    <property type="match status" value="1"/>
</dbReference>
<evidence type="ECO:0000256" key="5">
    <source>
        <dbReference type="SAM" id="Phobius"/>
    </source>
</evidence>
<dbReference type="Gene3D" id="1.20.1250.20">
    <property type="entry name" value="MFS general substrate transporter like domains"/>
    <property type="match status" value="1"/>
</dbReference>
<dbReference type="PANTHER" id="PTHR24064">
    <property type="entry name" value="SOLUTE CARRIER FAMILY 22 MEMBER"/>
    <property type="match status" value="1"/>
</dbReference>
<evidence type="ECO:0000313" key="6">
    <source>
        <dbReference type="EMBL" id="GFS44552.1"/>
    </source>
</evidence>
<evidence type="ECO:0000256" key="3">
    <source>
        <dbReference type="ARBA" id="ARBA00022989"/>
    </source>
</evidence>
<evidence type="ECO:0000256" key="1">
    <source>
        <dbReference type="ARBA" id="ARBA00004141"/>
    </source>
</evidence>
<dbReference type="Pfam" id="PF00083">
    <property type="entry name" value="Sugar_tr"/>
    <property type="match status" value="1"/>
</dbReference>
<evidence type="ECO:0000313" key="7">
    <source>
        <dbReference type="Proteomes" id="UP000887013"/>
    </source>
</evidence>
<name>A0A8X6JY64_NEPPI</name>
<keyword evidence="4 5" id="KW-0472">Membrane</keyword>
<comment type="caution">
    <text evidence="6">The sequence shown here is derived from an EMBL/GenBank/DDBJ whole genome shotgun (WGS) entry which is preliminary data.</text>
</comment>
<dbReference type="OrthoDB" id="6465531at2759"/>
<sequence>REIVGPEHQTVVGLIIQSGWSIGFVTLVGVAWFFRNWFWLQLVIAMSFVPLAFTFKIIPESPRWLLTRGKTKKLEKLLTTAASINGRKAEEESKDLKQLNNKHEVRTRTNKCIQE</sequence>
<dbReference type="GO" id="GO:0022857">
    <property type="term" value="F:transmembrane transporter activity"/>
    <property type="evidence" value="ECO:0007669"/>
    <property type="project" value="InterPro"/>
</dbReference>
<dbReference type="EMBL" id="BMAW01044435">
    <property type="protein sequence ID" value="GFS44552.1"/>
    <property type="molecule type" value="Genomic_DNA"/>
</dbReference>
<comment type="subcellular location">
    <subcellularLocation>
        <location evidence="1">Membrane</location>
        <topology evidence="1">Multi-pass membrane protein</topology>
    </subcellularLocation>
</comment>
<reference evidence="6" key="1">
    <citation type="submission" date="2020-08" db="EMBL/GenBank/DDBJ databases">
        <title>Multicomponent nature underlies the extraordinary mechanical properties of spider dragline silk.</title>
        <authorList>
            <person name="Kono N."/>
            <person name="Nakamura H."/>
            <person name="Mori M."/>
            <person name="Yoshida Y."/>
            <person name="Ohtoshi R."/>
            <person name="Malay A.D."/>
            <person name="Moran D.A.P."/>
            <person name="Tomita M."/>
            <person name="Numata K."/>
            <person name="Arakawa K."/>
        </authorList>
    </citation>
    <scope>NUCLEOTIDE SEQUENCE</scope>
</reference>
<proteinExistence type="predicted"/>
<dbReference type="InterPro" id="IPR005828">
    <property type="entry name" value="MFS_sugar_transport-like"/>
</dbReference>
<dbReference type="GO" id="GO:0016020">
    <property type="term" value="C:membrane"/>
    <property type="evidence" value="ECO:0007669"/>
    <property type="project" value="UniProtKB-SubCell"/>
</dbReference>
<feature type="transmembrane region" description="Helical" evidence="5">
    <location>
        <begin position="38"/>
        <end position="58"/>
    </location>
</feature>
<keyword evidence="2 5" id="KW-0812">Transmembrane</keyword>
<evidence type="ECO:0000256" key="4">
    <source>
        <dbReference type="ARBA" id="ARBA00023136"/>
    </source>
</evidence>
<organism evidence="6 7">
    <name type="scientific">Nephila pilipes</name>
    <name type="common">Giant wood spider</name>
    <name type="synonym">Nephila maculata</name>
    <dbReference type="NCBI Taxonomy" id="299642"/>
    <lineage>
        <taxon>Eukaryota</taxon>
        <taxon>Metazoa</taxon>
        <taxon>Ecdysozoa</taxon>
        <taxon>Arthropoda</taxon>
        <taxon>Chelicerata</taxon>
        <taxon>Arachnida</taxon>
        <taxon>Araneae</taxon>
        <taxon>Araneomorphae</taxon>
        <taxon>Entelegynae</taxon>
        <taxon>Araneoidea</taxon>
        <taxon>Nephilidae</taxon>
        <taxon>Nephila</taxon>
    </lineage>
</organism>
<dbReference type="Proteomes" id="UP000887013">
    <property type="component" value="Unassembled WGS sequence"/>
</dbReference>
<keyword evidence="7" id="KW-1185">Reference proteome</keyword>
<feature type="non-terminal residue" evidence="6">
    <location>
        <position position="115"/>
    </location>
</feature>